<feature type="domain" description="D-alanyl-D-alanine carboxypeptidase-like core" evidence="1">
    <location>
        <begin position="83"/>
        <end position="204"/>
    </location>
</feature>
<organism evidence="2 3">
    <name type="scientific">Paenibacillus montanisoli</name>
    <dbReference type="NCBI Taxonomy" id="2081970"/>
    <lineage>
        <taxon>Bacteria</taxon>
        <taxon>Bacillati</taxon>
        <taxon>Bacillota</taxon>
        <taxon>Bacilli</taxon>
        <taxon>Bacillales</taxon>
        <taxon>Paenibacillaceae</taxon>
        <taxon>Paenibacillus</taxon>
    </lineage>
</organism>
<dbReference type="InterPro" id="IPR009045">
    <property type="entry name" value="Zn_M74/Hedgehog-like"/>
</dbReference>
<dbReference type="PANTHER" id="PTHR34385:SF1">
    <property type="entry name" value="PEPTIDOGLYCAN L-ALANYL-D-GLUTAMATE ENDOPEPTIDASE CWLK"/>
    <property type="match status" value="1"/>
</dbReference>
<dbReference type="GO" id="GO:0006508">
    <property type="term" value="P:proteolysis"/>
    <property type="evidence" value="ECO:0007669"/>
    <property type="project" value="InterPro"/>
</dbReference>
<accession>A0A328U1Y6</accession>
<evidence type="ECO:0000259" key="1">
    <source>
        <dbReference type="Pfam" id="PF02557"/>
    </source>
</evidence>
<dbReference type="GO" id="GO:0004180">
    <property type="term" value="F:carboxypeptidase activity"/>
    <property type="evidence" value="ECO:0007669"/>
    <property type="project" value="UniProtKB-KW"/>
</dbReference>
<gene>
    <name evidence="2" type="ORF">DL346_15990</name>
</gene>
<keyword evidence="2" id="KW-0645">Protease</keyword>
<dbReference type="InterPro" id="IPR052179">
    <property type="entry name" value="DD-CPase-like"/>
</dbReference>
<dbReference type="Gene3D" id="3.30.200.180">
    <property type="match status" value="1"/>
</dbReference>
<dbReference type="Pfam" id="PF02557">
    <property type="entry name" value="VanY"/>
    <property type="match status" value="1"/>
</dbReference>
<dbReference type="RefSeq" id="WP_112883169.1">
    <property type="nucleotide sequence ID" value="NZ_QLUW01000003.1"/>
</dbReference>
<dbReference type="Proteomes" id="UP000249260">
    <property type="component" value="Unassembled WGS sequence"/>
</dbReference>
<keyword evidence="2" id="KW-0378">Hydrolase</keyword>
<dbReference type="Gene3D" id="3.30.1380.10">
    <property type="match status" value="1"/>
</dbReference>
<sequence length="293" mass="32326">MIPITRNSIDSKTITLRSGVPLANAYRTVYLNEEQVGCGNLILVNADHPVRKVEPRLAPVAGKLLMAAGKEEPDVALDTVSLAQLTALLDACGARKKIVVVSGYRSKDVQRMIFMDTLVKRGPAYTESYVALPGASEHQTGLAVDVGLASRRLHYIAPSFGEGSADAGRFKRLAPAYGFIQRYEEEKTPITGIACEPWHYRYVGYPHAAVMTDKNLCLEEYTAFLKKHAFASEHLIVEDGDRRFEIYYVEAAPGLTAVPVPNDKDAEWDVSGNNVDGFVVTASYRKEPRRHGR</sequence>
<dbReference type="OrthoDB" id="9792074at2"/>
<evidence type="ECO:0000313" key="3">
    <source>
        <dbReference type="Proteomes" id="UP000249260"/>
    </source>
</evidence>
<dbReference type="SUPFAM" id="SSF55166">
    <property type="entry name" value="Hedgehog/DD-peptidase"/>
    <property type="match status" value="1"/>
</dbReference>
<name>A0A328U1Y6_9BACL</name>
<dbReference type="InterPro" id="IPR003709">
    <property type="entry name" value="VanY-like_core_dom"/>
</dbReference>
<keyword evidence="2" id="KW-0121">Carboxypeptidase</keyword>
<proteinExistence type="predicted"/>
<reference evidence="2 3" key="1">
    <citation type="submission" date="2018-06" db="EMBL/GenBank/DDBJ databases">
        <title>Paenibacillus montanisoli sp. nov., isolated from mountain area soil.</title>
        <authorList>
            <person name="Wu M."/>
        </authorList>
    </citation>
    <scope>NUCLEOTIDE SEQUENCE [LARGE SCALE GENOMIC DNA]</scope>
    <source>
        <strain evidence="2 3">RA17</strain>
    </source>
</reference>
<dbReference type="PANTHER" id="PTHR34385">
    <property type="entry name" value="D-ALANYL-D-ALANINE CARBOXYPEPTIDASE"/>
    <property type="match status" value="1"/>
</dbReference>
<dbReference type="AlphaFoldDB" id="A0A328U1Y6"/>
<dbReference type="EMBL" id="QLUW01000003">
    <property type="protein sequence ID" value="RAP74905.1"/>
    <property type="molecule type" value="Genomic_DNA"/>
</dbReference>
<protein>
    <submittedName>
        <fullName evidence="2">D-alanyl-D-alanine carboxypeptidase family protein</fullName>
    </submittedName>
</protein>
<keyword evidence="3" id="KW-1185">Reference proteome</keyword>
<comment type="caution">
    <text evidence="2">The sequence shown here is derived from an EMBL/GenBank/DDBJ whole genome shotgun (WGS) entry which is preliminary data.</text>
</comment>
<evidence type="ECO:0000313" key="2">
    <source>
        <dbReference type="EMBL" id="RAP74905.1"/>
    </source>
</evidence>